<evidence type="ECO:0000313" key="4">
    <source>
        <dbReference type="Proteomes" id="UP000255108"/>
    </source>
</evidence>
<dbReference type="PANTHER" id="PTHR20883:SF48">
    <property type="entry name" value="ECTOINE DIOXYGENASE"/>
    <property type="match status" value="1"/>
</dbReference>
<dbReference type="RefSeq" id="WP_207916317.1">
    <property type="nucleotide sequence ID" value="NZ_CAWOLO010000002.1"/>
</dbReference>
<dbReference type="Pfam" id="PF05721">
    <property type="entry name" value="PhyH"/>
    <property type="match status" value="1"/>
</dbReference>
<keyword evidence="2" id="KW-0560">Oxidoreductase</keyword>
<dbReference type="Gene3D" id="2.60.120.620">
    <property type="entry name" value="q2cbj1_9rhob like domain"/>
    <property type="match status" value="1"/>
</dbReference>
<keyword evidence="5" id="KW-1185">Reference proteome</keyword>
<dbReference type="SUPFAM" id="SSF51197">
    <property type="entry name" value="Clavaminate synthase-like"/>
    <property type="match status" value="1"/>
</dbReference>
<evidence type="ECO:0000313" key="3">
    <source>
        <dbReference type="EMBL" id="TCU89209.1"/>
    </source>
</evidence>
<evidence type="ECO:0000313" key="2">
    <source>
        <dbReference type="EMBL" id="STQ90578.1"/>
    </source>
</evidence>
<reference evidence="2 4" key="1">
    <citation type="submission" date="2018-06" db="EMBL/GenBank/DDBJ databases">
        <authorList>
            <consortium name="Pathogen Informatics"/>
            <person name="Doyle S."/>
        </authorList>
    </citation>
    <scope>NUCLEOTIDE SEQUENCE [LARGE SCALE GENOMIC DNA]</scope>
    <source>
        <strain evidence="2 4">NCTC11159</strain>
    </source>
</reference>
<dbReference type="AlphaFoldDB" id="A0A377Q770"/>
<reference evidence="3 5" key="2">
    <citation type="submission" date="2019-03" db="EMBL/GenBank/DDBJ databases">
        <title>Genomic Encyclopedia of Type Strains, Phase IV (KMG-IV): sequencing the most valuable type-strain genomes for metagenomic binning, comparative biology and taxonomic classification.</title>
        <authorList>
            <person name="Goeker M."/>
        </authorList>
    </citation>
    <scope>NUCLEOTIDE SEQUENCE [LARGE SCALE GENOMIC DNA]</scope>
    <source>
        <strain evidence="3 5">DSM 3764</strain>
    </source>
</reference>
<protein>
    <submittedName>
        <fullName evidence="3">Ectoine hydroxylase-related dioxygenase (Phytanoyl-CoA dioxygenase family)</fullName>
    </submittedName>
    <submittedName>
        <fullName evidence="2">Phytanoyl-CoA dioxygenase (PhyH)</fullName>
    </submittedName>
</protein>
<dbReference type="GO" id="GO:0016706">
    <property type="term" value="F:2-oxoglutarate-dependent dioxygenase activity"/>
    <property type="evidence" value="ECO:0007669"/>
    <property type="project" value="UniProtKB-ARBA"/>
</dbReference>
<dbReference type="Proteomes" id="UP000295794">
    <property type="component" value="Unassembled WGS sequence"/>
</dbReference>
<evidence type="ECO:0000313" key="5">
    <source>
        <dbReference type="Proteomes" id="UP000295794"/>
    </source>
</evidence>
<dbReference type="GO" id="GO:0005506">
    <property type="term" value="F:iron ion binding"/>
    <property type="evidence" value="ECO:0007669"/>
    <property type="project" value="UniProtKB-ARBA"/>
</dbReference>
<proteinExistence type="predicted"/>
<dbReference type="EMBL" id="SMBT01000002">
    <property type="protein sequence ID" value="TCU89209.1"/>
    <property type="molecule type" value="Genomic_DNA"/>
</dbReference>
<sequence length="269" mass="30226">MMAKNNIPEVSYGILIQNQSDSVIDEVVEQIRMLGYGVIDSGYSSSELNNLSEVFNHTRAEYIKNQGEEKLRAANEYNTIRAPLTHGDEAFLRLALNKNLLPVIKKLIMGKFILNQQNGVINPPGETYNQAAWHRDIPYQHFVSSMPIAINALFCVDDFTCENGSTFLLPASHKAEAFPSAHFIKNNAVQIEAKAGSFIILDCMVFHSGGFNSTGSERRAVNHLYNIPFFKQQINIPKIMPDVSLTAEEKEILGFTFQEFNSVSEYLSR</sequence>
<gene>
    <name evidence="3" type="ORF">EV682_102121</name>
    <name evidence="2" type="ORF">NCTC11159_01645</name>
</gene>
<name>A0A377Q770_9NEIS</name>
<dbReference type="Proteomes" id="UP000255108">
    <property type="component" value="Unassembled WGS sequence"/>
</dbReference>
<evidence type="ECO:0000256" key="1">
    <source>
        <dbReference type="ARBA" id="ARBA00001954"/>
    </source>
</evidence>
<comment type="cofactor">
    <cofactor evidence="1">
        <name>Fe(2+)</name>
        <dbReference type="ChEBI" id="CHEBI:29033"/>
    </cofactor>
</comment>
<dbReference type="EMBL" id="UGHR01000001">
    <property type="protein sequence ID" value="STQ90578.1"/>
    <property type="molecule type" value="Genomic_DNA"/>
</dbReference>
<dbReference type="InterPro" id="IPR008775">
    <property type="entry name" value="Phytyl_CoA_dOase-like"/>
</dbReference>
<keyword evidence="2" id="KW-0223">Dioxygenase</keyword>
<organism evidence="2 4">
    <name type="scientific">Iodobacter fluviatilis</name>
    <dbReference type="NCBI Taxonomy" id="537"/>
    <lineage>
        <taxon>Bacteria</taxon>
        <taxon>Pseudomonadati</taxon>
        <taxon>Pseudomonadota</taxon>
        <taxon>Betaproteobacteria</taxon>
        <taxon>Neisseriales</taxon>
        <taxon>Chitinibacteraceae</taxon>
        <taxon>Iodobacter</taxon>
    </lineage>
</organism>
<accession>A0A377Q770</accession>
<dbReference type="PANTHER" id="PTHR20883">
    <property type="entry name" value="PHYTANOYL-COA DIOXYGENASE DOMAIN CONTAINING 1"/>
    <property type="match status" value="1"/>
</dbReference>